<dbReference type="CDD" id="cd07262">
    <property type="entry name" value="VOC_like"/>
    <property type="match status" value="1"/>
</dbReference>
<keyword evidence="3" id="KW-1185">Reference proteome</keyword>
<dbReference type="PANTHER" id="PTHR35006">
    <property type="entry name" value="GLYOXALASE FAMILY PROTEIN (AFU_ORTHOLOGUE AFUA_5G14830)"/>
    <property type="match status" value="1"/>
</dbReference>
<evidence type="ECO:0000313" key="2">
    <source>
        <dbReference type="EMBL" id="GGY87453.1"/>
    </source>
</evidence>
<dbReference type="RefSeq" id="WP_189421139.1">
    <property type="nucleotide sequence ID" value="NZ_BMYZ01000004.1"/>
</dbReference>
<dbReference type="PROSITE" id="PS51819">
    <property type="entry name" value="VOC"/>
    <property type="match status" value="1"/>
</dbReference>
<dbReference type="Pfam" id="PF00903">
    <property type="entry name" value="Glyoxalase"/>
    <property type="match status" value="1"/>
</dbReference>
<sequence length="128" mass="13874">MIDHIGIVVSDFEKSKAFYTSALAAIGYSLIMEFPESVTGTTDVAGFGEPEKPDFWISRGTPGKSSTHAAFRVESRNLVDAFYKAAIEAGGKDNGGPGLRPHYHPNYYGAFIFDPDGNNIEAVCHNEV</sequence>
<proteinExistence type="predicted"/>
<dbReference type="PANTHER" id="PTHR35006:SF2">
    <property type="entry name" value="GLYOXALASE FAMILY PROTEIN (AFU_ORTHOLOGUE AFUA_5G14830)"/>
    <property type="match status" value="1"/>
</dbReference>
<dbReference type="Gene3D" id="3.10.180.10">
    <property type="entry name" value="2,3-Dihydroxybiphenyl 1,2-Dioxygenase, domain 1"/>
    <property type="match status" value="1"/>
</dbReference>
<evidence type="ECO:0000313" key="3">
    <source>
        <dbReference type="Proteomes" id="UP000619761"/>
    </source>
</evidence>
<dbReference type="InterPro" id="IPR037523">
    <property type="entry name" value="VOC_core"/>
</dbReference>
<reference evidence="3" key="1">
    <citation type="journal article" date="2019" name="Int. J. Syst. Evol. Microbiol.">
        <title>The Global Catalogue of Microorganisms (GCM) 10K type strain sequencing project: providing services to taxonomists for standard genome sequencing and annotation.</title>
        <authorList>
            <consortium name="The Broad Institute Genomics Platform"/>
            <consortium name="The Broad Institute Genome Sequencing Center for Infectious Disease"/>
            <person name="Wu L."/>
            <person name="Ma J."/>
        </authorList>
    </citation>
    <scope>NUCLEOTIDE SEQUENCE [LARGE SCALE GENOMIC DNA]</scope>
    <source>
        <strain evidence="3">KCTC 32239</strain>
    </source>
</reference>
<dbReference type="EMBL" id="BMYZ01000004">
    <property type="protein sequence ID" value="GGY87453.1"/>
    <property type="molecule type" value="Genomic_DNA"/>
</dbReference>
<accession>A0ABQ3BAR0</accession>
<organism evidence="2 3">
    <name type="scientific">Cellvibrio zantedeschiae</name>
    <dbReference type="NCBI Taxonomy" id="1237077"/>
    <lineage>
        <taxon>Bacteria</taxon>
        <taxon>Pseudomonadati</taxon>
        <taxon>Pseudomonadota</taxon>
        <taxon>Gammaproteobacteria</taxon>
        <taxon>Cellvibrionales</taxon>
        <taxon>Cellvibrionaceae</taxon>
        <taxon>Cellvibrio</taxon>
    </lineage>
</organism>
<gene>
    <name evidence="2" type="ORF">GCM10011613_35800</name>
</gene>
<feature type="domain" description="VOC" evidence="1">
    <location>
        <begin position="1"/>
        <end position="125"/>
    </location>
</feature>
<comment type="caution">
    <text evidence="2">The sequence shown here is derived from an EMBL/GenBank/DDBJ whole genome shotgun (WGS) entry which is preliminary data.</text>
</comment>
<evidence type="ECO:0000259" key="1">
    <source>
        <dbReference type="PROSITE" id="PS51819"/>
    </source>
</evidence>
<dbReference type="SUPFAM" id="SSF54593">
    <property type="entry name" value="Glyoxalase/Bleomycin resistance protein/Dihydroxybiphenyl dioxygenase"/>
    <property type="match status" value="1"/>
</dbReference>
<protein>
    <submittedName>
        <fullName evidence="2">Glyoxalase</fullName>
    </submittedName>
</protein>
<dbReference type="InterPro" id="IPR004360">
    <property type="entry name" value="Glyas_Fos-R_dOase_dom"/>
</dbReference>
<dbReference type="InterPro" id="IPR029068">
    <property type="entry name" value="Glyas_Bleomycin-R_OHBP_Dase"/>
</dbReference>
<name>A0ABQ3BAR0_9GAMM</name>
<dbReference type="Proteomes" id="UP000619761">
    <property type="component" value="Unassembled WGS sequence"/>
</dbReference>